<dbReference type="NCBIfam" id="TIGR01644">
    <property type="entry name" value="phage_P2_V"/>
    <property type="match status" value="1"/>
</dbReference>
<dbReference type="InterPro" id="IPR013046">
    <property type="entry name" value="GpV/Gp45"/>
</dbReference>
<dbReference type="AlphaFoldDB" id="A0A847RQS9"/>
<organism evidence="2 3">
    <name type="scientific">Leeia aquatica</name>
    <dbReference type="NCBI Taxonomy" id="2725557"/>
    <lineage>
        <taxon>Bacteria</taxon>
        <taxon>Pseudomonadati</taxon>
        <taxon>Pseudomonadota</taxon>
        <taxon>Betaproteobacteria</taxon>
        <taxon>Neisseriales</taxon>
        <taxon>Leeiaceae</taxon>
        <taxon>Leeia</taxon>
    </lineage>
</organism>
<feature type="domain" description="Gp5/Type VI secretion system Vgr protein OB-fold" evidence="1">
    <location>
        <begin position="14"/>
        <end position="82"/>
    </location>
</feature>
<dbReference type="InterPro" id="IPR006531">
    <property type="entry name" value="Gp5/Vgr_OB"/>
</dbReference>
<dbReference type="RefSeq" id="WP_168875259.1">
    <property type="nucleotide sequence ID" value="NZ_JABAIM010000001.1"/>
</dbReference>
<keyword evidence="3" id="KW-1185">Reference proteome</keyword>
<comment type="caution">
    <text evidence="2">The sequence shown here is derived from an EMBL/GenBank/DDBJ whole genome shotgun (WGS) entry which is preliminary data.</text>
</comment>
<reference evidence="2 3" key="1">
    <citation type="submission" date="2020-04" db="EMBL/GenBank/DDBJ databases">
        <title>Draft genome of Leeia sp. IMCC25680.</title>
        <authorList>
            <person name="Song J."/>
            <person name="Cho J.-C."/>
        </authorList>
    </citation>
    <scope>NUCLEOTIDE SEQUENCE [LARGE SCALE GENOMIC DNA]</scope>
    <source>
        <strain evidence="2 3">IMCC25680</strain>
    </source>
</reference>
<dbReference type="InterPro" id="IPR037026">
    <property type="entry name" value="Vgr_OB-fold_dom_sf"/>
</dbReference>
<sequence>MSDTQQESGTSLKIGTVSAVDARNCRVRIRLPDYENLRSAWLPVLQAKTLRDKHYHLPDIGEHVAVLLDPRGEDGVVLGAIYSSADMPPVSSGDKHHIQFDDGAEVEYDRTSHQLTVRGGVQKVVVEAGSEILLKAGSKVIIDTPDTEVTGTLLVKGRLTWQGGMTGSGGSGSGTTATIHGNIHVDGNIDATGSIMDAGGNSNHHSHGGG</sequence>
<dbReference type="Gene3D" id="6.20.150.10">
    <property type="match status" value="1"/>
</dbReference>
<evidence type="ECO:0000313" key="3">
    <source>
        <dbReference type="Proteomes" id="UP000587991"/>
    </source>
</evidence>
<gene>
    <name evidence="2" type="ORF">HF682_00240</name>
</gene>
<evidence type="ECO:0000313" key="2">
    <source>
        <dbReference type="EMBL" id="NLR73590.1"/>
    </source>
</evidence>
<dbReference type="Pfam" id="PF04717">
    <property type="entry name" value="Phage_base_V"/>
    <property type="match status" value="1"/>
</dbReference>
<dbReference type="Proteomes" id="UP000587991">
    <property type="component" value="Unassembled WGS sequence"/>
</dbReference>
<dbReference type="Gene3D" id="2.40.50.230">
    <property type="entry name" value="Gp5 N-terminal domain"/>
    <property type="match status" value="1"/>
</dbReference>
<name>A0A847RQS9_9NEIS</name>
<accession>A0A847RQS9</accession>
<proteinExistence type="predicted"/>
<evidence type="ECO:0000259" key="1">
    <source>
        <dbReference type="Pfam" id="PF04717"/>
    </source>
</evidence>
<dbReference type="EMBL" id="JABAIM010000001">
    <property type="protein sequence ID" value="NLR73590.1"/>
    <property type="molecule type" value="Genomic_DNA"/>
</dbReference>
<protein>
    <submittedName>
        <fullName evidence="2">Phage baseplate assembly protein V</fullName>
    </submittedName>
</protein>